<dbReference type="RefSeq" id="WP_188520126.1">
    <property type="nucleotide sequence ID" value="NZ_BMES01000003.1"/>
</dbReference>
<proteinExistence type="inferred from homology"/>
<dbReference type="PANTHER" id="PTHR32308:SF10">
    <property type="entry name" value="CITRATE LYASE SUBUNIT BETA"/>
    <property type="match status" value="1"/>
</dbReference>
<evidence type="ECO:0000256" key="4">
    <source>
        <dbReference type="ARBA" id="ARBA00022842"/>
    </source>
</evidence>
<keyword evidence="9" id="KW-1185">Reference proteome</keyword>
<evidence type="ECO:0000256" key="2">
    <source>
        <dbReference type="ARBA" id="ARBA00005568"/>
    </source>
</evidence>
<dbReference type="InterPro" id="IPR011206">
    <property type="entry name" value="Citrate_lyase_beta/mcl1/mcl2"/>
</dbReference>
<feature type="binding site" evidence="6">
    <location>
        <position position="160"/>
    </location>
    <ligand>
        <name>Mg(2+)</name>
        <dbReference type="ChEBI" id="CHEBI:18420"/>
    </ligand>
</feature>
<organism evidence="8 9">
    <name type="scientific">Alsobacter metallidurans</name>
    <dbReference type="NCBI Taxonomy" id="340221"/>
    <lineage>
        <taxon>Bacteria</taxon>
        <taxon>Pseudomonadati</taxon>
        <taxon>Pseudomonadota</taxon>
        <taxon>Alphaproteobacteria</taxon>
        <taxon>Hyphomicrobiales</taxon>
        <taxon>Alsobacteraceae</taxon>
        <taxon>Alsobacter</taxon>
    </lineage>
</organism>
<dbReference type="PANTHER" id="PTHR32308">
    <property type="entry name" value="LYASE BETA SUBUNIT, PUTATIVE (AFU_ORTHOLOGUE AFUA_4G13030)-RELATED"/>
    <property type="match status" value="1"/>
</dbReference>
<keyword evidence="3 6" id="KW-0479">Metal-binding</keyword>
<gene>
    <name evidence="8" type="ORF">GCM10007036_45850</name>
</gene>
<dbReference type="EMBL" id="BMES01000003">
    <property type="protein sequence ID" value="GGH33320.1"/>
    <property type="molecule type" value="Genomic_DNA"/>
</dbReference>
<dbReference type="Gene3D" id="3.20.20.60">
    <property type="entry name" value="Phosphoenolpyruvate-binding domains"/>
    <property type="match status" value="1"/>
</dbReference>
<evidence type="ECO:0000256" key="5">
    <source>
        <dbReference type="PIRSR" id="PIRSR015582-1"/>
    </source>
</evidence>
<dbReference type="SUPFAM" id="SSF51621">
    <property type="entry name" value="Phosphoenolpyruvate/pyruvate domain"/>
    <property type="match status" value="1"/>
</dbReference>
<evidence type="ECO:0000259" key="7">
    <source>
        <dbReference type="Pfam" id="PF03328"/>
    </source>
</evidence>
<evidence type="ECO:0000313" key="8">
    <source>
        <dbReference type="EMBL" id="GGH33320.1"/>
    </source>
</evidence>
<comment type="caution">
    <text evidence="8">The sequence shown here is derived from an EMBL/GenBank/DDBJ whole genome shotgun (WGS) entry which is preliminary data.</text>
</comment>
<dbReference type="AlphaFoldDB" id="A0A917IBX0"/>
<dbReference type="InterPro" id="IPR005000">
    <property type="entry name" value="Aldolase/citrate-lyase_domain"/>
</dbReference>
<evidence type="ECO:0000313" key="9">
    <source>
        <dbReference type="Proteomes" id="UP000603912"/>
    </source>
</evidence>
<feature type="binding site" evidence="5">
    <location>
        <position position="129"/>
    </location>
    <ligand>
        <name>substrate</name>
    </ligand>
</feature>
<evidence type="ECO:0000256" key="6">
    <source>
        <dbReference type="PIRSR" id="PIRSR015582-2"/>
    </source>
</evidence>
<accession>A0A917IBX0</accession>
<comment type="similarity">
    <text evidence="2">Belongs to the HpcH/HpaI aldolase family.</text>
</comment>
<keyword evidence="8" id="KW-0456">Lyase</keyword>
<feature type="domain" description="HpcH/HpaI aldolase/citrate lyase" evidence="7">
    <location>
        <begin position="10"/>
        <end position="228"/>
    </location>
</feature>
<reference evidence="8" key="2">
    <citation type="submission" date="2020-09" db="EMBL/GenBank/DDBJ databases">
        <authorList>
            <person name="Sun Q."/>
            <person name="Zhou Y."/>
        </authorList>
    </citation>
    <scope>NUCLEOTIDE SEQUENCE</scope>
    <source>
        <strain evidence="8">CGMCC 1.12214</strain>
    </source>
</reference>
<comment type="cofactor">
    <cofactor evidence="1">
        <name>Mg(2+)</name>
        <dbReference type="ChEBI" id="CHEBI:18420"/>
    </cofactor>
</comment>
<keyword evidence="4 6" id="KW-0460">Magnesium</keyword>
<dbReference type="GO" id="GO:0000287">
    <property type="term" value="F:magnesium ion binding"/>
    <property type="evidence" value="ECO:0007669"/>
    <property type="project" value="TreeGrafter"/>
</dbReference>
<evidence type="ECO:0000256" key="3">
    <source>
        <dbReference type="ARBA" id="ARBA00022723"/>
    </source>
</evidence>
<protein>
    <submittedName>
        <fullName evidence="8">Citrate lyase subunit beta</fullName>
    </submittedName>
</protein>
<sequence>MTPTAIRPRRSVLYMPGSNARALEKARTLDVDGVILDLEDAVAPDAKATAREQVGAAIRAGGFGSREVVGRINGLDTPWGEDDLKAMAAAGPDAILVPKVSSPAQVVRVASIMSQAGAPEHTRLWAMVETPLAILNIQAIAAAAADPANRLTCFVMGTNDLAKETRARFTGDRLPFLHWLSVSVTAARAYGLDILDGVFNGITDESGLQAECEQGRDLGFDGKTLIHPSQIAAANAIFAPTAPEVEWSRAIIAAFDLPENRDKGALQLNGKMVERLHAEMGKRVVAIADAIAARG</sequence>
<evidence type="ECO:0000256" key="1">
    <source>
        <dbReference type="ARBA" id="ARBA00001946"/>
    </source>
</evidence>
<dbReference type="InterPro" id="IPR015813">
    <property type="entry name" value="Pyrv/PenolPyrv_kinase-like_dom"/>
</dbReference>
<dbReference type="GO" id="GO:0006107">
    <property type="term" value="P:oxaloacetate metabolic process"/>
    <property type="evidence" value="ECO:0007669"/>
    <property type="project" value="TreeGrafter"/>
</dbReference>
<dbReference type="Proteomes" id="UP000603912">
    <property type="component" value="Unassembled WGS sequence"/>
</dbReference>
<name>A0A917IBX0_9HYPH</name>
<dbReference type="GO" id="GO:0016829">
    <property type="term" value="F:lyase activity"/>
    <property type="evidence" value="ECO:0007669"/>
    <property type="project" value="UniProtKB-KW"/>
</dbReference>
<dbReference type="Pfam" id="PF03328">
    <property type="entry name" value="HpcH_HpaI"/>
    <property type="match status" value="1"/>
</dbReference>
<dbReference type="InterPro" id="IPR040442">
    <property type="entry name" value="Pyrv_kinase-like_dom_sf"/>
</dbReference>
<feature type="binding site" evidence="5">
    <location>
        <position position="71"/>
    </location>
    <ligand>
        <name>substrate</name>
    </ligand>
</feature>
<feature type="binding site" evidence="6">
    <location>
        <position position="129"/>
    </location>
    <ligand>
        <name>Mg(2+)</name>
        <dbReference type="ChEBI" id="CHEBI:18420"/>
    </ligand>
</feature>
<dbReference type="PIRSF" id="PIRSF015582">
    <property type="entry name" value="Cit_lyase_B"/>
    <property type="match status" value="1"/>
</dbReference>
<reference evidence="8" key="1">
    <citation type="journal article" date="2014" name="Int. J. Syst. Evol. Microbiol.">
        <title>Complete genome sequence of Corynebacterium casei LMG S-19264T (=DSM 44701T), isolated from a smear-ripened cheese.</title>
        <authorList>
            <consortium name="US DOE Joint Genome Institute (JGI-PGF)"/>
            <person name="Walter F."/>
            <person name="Albersmeier A."/>
            <person name="Kalinowski J."/>
            <person name="Ruckert C."/>
        </authorList>
    </citation>
    <scope>NUCLEOTIDE SEQUENCE</scope>
    <source>
        <strain evidence="8">CGMCC 1.12214</strain>
    </source>
</reference>